<evidence type="ECO:0000256" key="2">
    <source>
        <dbReference type="ARBA" id="ARBA00022692"/>
    </source>
</evidence>
<feature type="transmembrane region" description="Helical" evidence="6">
    <location>
        <begin position="143"/>
        <end position="163"/>
    </location>
</feature>
<feature type="transmembrane region" description="Helical" evidence="6">
    <location>
        <begin position="88"/>
        <end position="106"/>
    </location>
</feature>
<keyword evidence="9" id="KW-1185">Reference proteome</keyword>
<evidence type="ECO:0000256" key="4">
    <source>
        <dbReference type="ARBA" id="ARBA00022989"/>
    </source>
</evidence>
<keyword evidence="3" id="KW-0029">Amino-acid transport</keyword>
<sequence length="663" mass="69681">MRLAWYQTIGLLLASLLGSGVLSLPQAFAFLGWGPGIAVLLIFCVGSSYSGILLARLKKAIPRAVVYGDLGQSAFGHSGRRAVYMIQYFYMGSVCVVFHVGCSLALQKVFQGTSLCFPFFAVLVAAVCVPLSTFRNLHQLSGIVSVVGIITILLCLGIVLYATGSNVHESATTDIVGTFGVRAMVTGVMDILFAYGGQEIMVEMIGEMEHPNHFPRALNSVNGLLLLAYITVGGAGYRRYGRDVTSPITSQLPDDPYTRAANIALLFHLCSAYAIELNVIINATANALSSLIGPLVPAATPDLSKPLLGATPCSTPPHLASKGSLGSQFDAAKSTAAPASAIPIHADRPPESATSSLNSVAQAVCGAFPMPLGVRIGSLGAGSRSTENLESLDTDKGDPVTGSVENTAASWQSSPVSVLGNVLIRPREKEPRPSPPSASPEVGLMAGSMRRCPSSCIVEDQIHEEAVPEYSTDVFQSSYITDLPTSILTMPIVNDVWKPPPALGPTGPRSHSDDLPLDAVGLDVKAVSATRGARGILGALPHDQGPAHGHGSHTFDGHLAVWIAATLITLGYASLLSILIPFFSDLQALIGALGTTSTTFILPLLFAVVLLPEAGMMSRAEVWFCKALLLIAGLLMVLGVYSALSRVVERWSSYGSPFQCDAP</sequence>
<feature type="transmembrane region" description="Helical" evidence="6">
    <location>
        <begin position="217"/>
        <end position="237"/>
    </location>
</feature>
<evidence type="ECO:0000256" key="5">
    <source>
        <dbReference type="ARBA" id="ARBA00023136"/>
    </source>
</evidence>
<dbReference type="InterPro" id="IPR013057">
    <property type="entry name" value="AA_transpt_TM"/>
</dbReference>
<keyword evidence="3" id="KW-0813">Transport</keyword>
<dbReference type="Gene3D" id="1.20.1740.10">
    <property type="entry name" value="Amino acid/polyamine transporter I"/>
    <property type="match status" value="1"/>
</dbReference>
<feature type="transmembrane region" description="Helical" evidence="6">
    <location>
        <begin position="623"/>
        <end position="644"/>
    </location>
</feature>
<organism evidence="8 9">
    <name type="scientific">Cymbomonas tetramitiformis</name>
    <dbReference type="NCBI Taxonomy" id="36881"/>
    <lineage>
        <taxon>Eukaryota</taxon>
        <taxon>Viridiplantae</taxon>
        <taxon>Chlorophyta</taxon>
        <taxon>Pyramimonadophyceae</taxon>
        <taxon>Pyramimonadales</taxon>
        <taxon>Pyramimonadaceae</taxon>
        <taxon>Cymbomonas</taxon>
    </lineage>
</organism>
<protein>
    <recommendedName>
        <fullName evidence="7">Amino acid transporter transmembrane domain-containing protein</fullName>
    </recommendedName>
</protein>
<comment type="subcellular location">
    <subcellularLocation>
        <location evidence="1">Membrane</location>
        <topology evidence="1">Multi-pass membrane protein</topology>
    </subcellularLocation>
</comment>
<feature type="transmembrane region" description="Helical" evidence="6">
    <location>
        <begin position="559"/>
        <end position="583"/>
    </location>
</feature>
<evidence type="ECO:0000256" key="3">
    <source>
        <dbReference type="ARBA" id="ARBA00022970"/>
    </source>
</evidence>
<keyword evidence="4 6" id="KW-1133">Transmembrane helix</keyword>
<feature type="transmembrane region" description="Helical" evidence="6">
    <location>
        <begin position="257"/>
        <end position="275"/>
    </location>
</feature>
<keyword evidence="5 6" id="KW-0472">Membrane</keyword>
<feature type="transmembrane region" description="Helical" evidence="6">
    <location>
        <begin position="589"/>
        <end position="611"/>
    </location>
</feature>
<feature type="transmembrane region" description="Helical" evidence="6">
    <location>
        <begin position="33"/>
        <end position="55"/>
    </location>
</feature>
<comment type="caution">
    <text evidence="8">The sequence shown here is derived from an EMBL/GenBank/DDBJ whole genome shotgun (WGS) entry which is preliminary data.</text>
</comment>
<accession>A0AAE0GJC1</accession>
<dbReference type="Proteomes" id="UP001190700">
    <property type="component" value="Unassembled WGS sequence"/>
</dbReference>
<dbReference type="PANTHER" id="PTHR22950:SF461">
    <property type="entry name" value="AMINO ACID TRANSPORTER TRANSMEMBRANE DOMAIN-CONTAINING PROTEIN"/>
    <property type="match status" value="1"/>
</dbReference>
<evidence type="ECO:0000256" key="6">
    <source>
        <dbReference type="SAM" id="Phobius"/>
    </source>
</evidence>
<dbReference type="GO" id="GO:0015179">
    <property type="term" value="F:L-amino acid transmembrane transporter activity"/>
    <property type="evidence" value="ECO:0007669"/>
    <property type="project" value="TreeGrafter"/>
</dbReference>
<proteinExistence type="predicted"/>
<evidence type="ECO:0000313" key="8">
    <source>
        <dbReference type="EMBL" id="KAK3279103.1"/>
    </source>
</evidence>
<evidence type="ECO:0000259" key="7">
    <source>
        <dbReference type="Pfam" id="PF01490"/>
    </source>
</evidence>
<name>A0AAE0GJC1_9CHLO</name>
<feature type="domain" description="Amino acid transporter transmembrane" evidence="7">
    <location>
        <begin position="4"/>
        <end position="289"/>
    </location>
</feature>
<dbReference type="EMBL" id="LGRX02005130">
    <property type="protein sequence ID" value="KAK3279103.1"/>
    <property type="molecule type" value="Genomic_DNA"/>
</dbReference>
<feature type="transmembrane region" description="Helical" evidence="6">
    <location>
        <begin position="112"/>
        <end position="131"/>
    </location>
</feature>
<evidence type="ECO:0000313" key="9">
    <source>
        <dbReference type="Proteomes" id="UP001190700"/>
    </source>
</evidence>
<dbReference type="PANTHER" id="PTHR22950">
    <property type="entry name" value="AMINO ACID TRANSPORTER"/>
    <property type="match status" value="1"/>
</dbReference>
<dbReference type="AlphaFoldDB" id="A0AAE0GJC1"/>
<dbReference type="GO" id="GO:0016020">
    <property type="term" value="C:membrane"/>
    <property type="evidence" value="ECO:0007669"/>
    <property type="project" value="UniProtKB-SubCell"/>
</dbReference>
<dbReference type="Pfam" id="PF01490">
    <property type="entry name" value="Aa_trans"/>
    <property type="match status" value="2"/>
</dbReference>
<gene>
    <name evidence="8" type="ORF">CYMTET_12994</name>
</gene>
<keyword evidence="2 6" id="KW-0812">Transmembrane</keyword>
<feature type="transmembrane region" description="Helical" evidence="6">
    <location>
        <begin position="175"/>
        <end position="196"/>
    </location>
</feature>
<feature type="domain" description="Amino acid transporter transmembrane" evidence="7">
    <location>
        <begin position="561"/>
        <end position="641"/>
    </location>
</feature>
<reference evidence="8 9" key="1">
    <citation type="journal article" date="2015" name="Genome Biol. Evol.">
        <title>Comparative Genomics of a Bacterivorous Green Alga Reveals Evolutionary Causalities and Consequences of Phago-Mixotrophic Mode of Nutrition.</title>
        <authorList>
            <person name="Burns J.A."/>
            <person name="Paasch A."/>
            <person name="Narechania A."/>
            <person name="Kim E."/>
        </authorList>
    </citation>
    <scope>NUCLEOTIDE SEQUENCE [LARGE SCALE GENOMIC DNA]</scope>
    <source>
        <strain evidence="8 9">PLY_AMNH</strain>
    </source>
</reference>
<evidence type="ECO:0000256" key="1">
    <source>
        <dbReference type="ARBA" id="ARBA00004141"/>
    </source>
</evidence>